<keyword evidence="4" id="KW-0964">Secreted</keyword>
<dbReference type="AlphaFoldDB" id="A0A4W5L8J1"/>
<dbReference type="InterPro" id="IPR001811">
    <property type="entry name" value="Chemokine_IL8-like_dom"/>
</dbReference>
<evidence type="ECO:0000256" key="2">
    <source>
        <dbReference type="ARBA" id="ARBA00010868"/>
    </source>
</evidence>
<evidence type="ECO:0000259" key="7">
    <source>
        <dbReference type="SMART" id="SM00199"/>
    </source>
</evidence>
<dbReference type="CDD" id="cd00272">
    <property type="entry name" value="Chemokine_CC"/>
    <property type="match status" value="1"/>
</dbReference>
<dbReference type="InterPro" id="IPR036048">
    <property type="entry name" value="Interleukin_8-like_sf"/>
</dbReference>
<evidence type="ECO:0000256" key="6">
    <source>
        <dbReference type="SAM" id="SignalP"/>
    </source>
</evidence>
<dbReference type="GO" id="GO:0008009">
    <property type="term" value="F:chemokine activity"/>
    <property type="evidence" value="ECO:0007669"/>
    <property type="project" value="InterPro"/>
</dbReference>
<dbReference type="FunFam" id="2.40.50.40:FF:000002">
    <property type="entry name" value="C-C motif chemokine"/>
    <property type="match status" value="1"/>
</dbReference>
<dbReference type="GO" id="GO:0005615">
    <property type="term" value="C:extracellular space"/>
    <property type="evidence" value="ECO:0007669"/>
    <property type="project" value="UniProtKB-KW"/>
</dbReference>
<reference evidence="8" key="2">
    <citation type="submission" date="2025-08" db="UniProtKB">
        <authorList>
            <consortium name="Ensembl"/>
        </authorList>
    </citation>
    <scope>IDENTIFICATION</scope>
</reference>
<dbReference type="SMART" id="SM00199">
    <property type="entry name" value="SCY"/>
    <property type="match status" value="1"/>
</dbReference>
<feature type="signal peptide" evidence="6">
    <location>
        <begin position="1"/>
        <end position="22"/>
    </location>
</feature>
<comment type="subcellular location">
    <subcellularLocation>
        <location evidence="1">Secreted</location>
    </subcellularLocation>
</comment>
<reference evidence="9" key="1">
    <citation type="submission" date="2018-06" db="EMBL/GenBank/DDBJ databases">
        <title>Genome assembly of Danube salmon.</title>
        <authorList>
            <person name="Macqueen D.J."/>
            <person name="Gundappa M.K."/>
        </authorList>
    </citation>
    <scope>NUCLEOTIDE SEQUENCE [LARGE SCALE GENOMIC DNA]</scope>
</reference>
<organism evidence="8 9">
    <name type="scientific">Hucho hucho</name>
    <name type="common">huchen</name>
    <dbReference type="NCBI Taxonomy" id="62062"/>
    <lineage>
        <taxon>Eukaryota</taxon>
        <taxon>Metazoa</taxon>
        <taxon>Chordata</taxon>
        <taxon>Craniata</taxon>
        <taxon>Vertebrata</taxon>
        <taxon>Euteleostomi</taxon>
        <taxon>Actinopterygii</taxon>
        <taxon>Neopterygii</taxon>
        <taxon>Teleostei</taxon>
        <taxon>Protacanthopterygii</taxon>
        <taxon>Salmoniformes</taxon>
        <taxon>Salmonidae</taxon>
        <taxon>Salmoninae</taxon>
        <taxon>Hucho</taxon>
    </lineage>
</organism>
<keyword evidence="3" id="KW-0202">Cytokine</keyword>
<evidence type="ECO:0000256" key="3">
    <source>
        <dbReference type="ARBA" id="ARBA00022514"/>
    </source>
</evidence>
<evidence type="ECO:0000256" key="4">
    <source>
        <dbReference type="ARBA" id="ARBA00022525"/>
    </source>
</evidence>
<feature type="domain" description="Chemokine interleukin-8-like" evidence="7">
    <location>
        <begin position="65"/>
        <end position="122"/>
    </location>
</feature>
<name>A0A4W5L8J1_9TELE</name>
<evidence type="ECO:0000313" key="9">
    <source>
        <dbReference type="Proteomes" id="UP000314982"/>
    </source>
</evidence>
<feature type="chain" id="PRO_5021350988" description="Chemokine interleukin-8-like domain-containing protein" evidence="6">
    <location>
        <begin position="23"/>
        <end position="127"/>
    </location>
</feature>
<protein>
    <recommendedName>
        <fullName evidence="7">Chemokine interleukin-8-like domain-containing protein</fullName>
    </recommendedName>
</protein>
<evidence type="ECO:0000256" key="5">
    <source>
        <dbReference type="ARBA" id="ARBA00022729"/>
    </source>
</evidence>
<evidence type="ECO:0000313" key="8">
    <source>
        <dbReference type="Ensembl" id="ENSHHUP00000022186.1"/>
    </source>
</evidence>
<dbReference type="Ensembl" id="ENSHHUT00000023020.1">
    <property type="protein sequence ID" value="ENSHHUP00000022186.1"/>
    <property type="gene ID" value="ENSHHUG00000013887.1"/>
</dbReference>
<accession>A0A4W5L8J1</accession>
<sequence>MKTLTDLLLLGLLCSLLTTSAGVCVLGSRGVAMLCNTLLETDLEIFMLTVVYDHLFTAVIKMKTATECCMKFSARIPLKQVVSLRTTSSSCPRKALIFTTKKGKTLCVDPSEAWVQSHVTKIENSQQ</sequence>
<dbReference type="Gene3D" id="2.40.50.40">
    <property type="match status" value="1"/>
</dbReference>
<dbReference type="Pfam" id="PF00048">
    <property type="entry name" value="IL8"/>
    <property type="match status" value="1"/>
</dbReference>
<dbReference type="InterPro" id="IPR039809">
    <property type="entry name" value="Chemokine_b/g/d"/>
</dbReference>
<reference evidence="8" key="3">
    <citation type="submission" date="2025-09" db="UniProtKB">
        <authorList>
            <consortium name="Ensembl"/>
        </authorList>
    </citation>
    <scope>IDENTIFICATION</scope>
</reference>
<dbReference type="PANTHER" id="PTHR12015">
    <property type="entry name" value="SMALL INDUCIBLE CYTOKINE A"/>
    <property type="match status" value="1"/>
</dbReference>
<keyword evidence="9" id="KW-1185">Reference proteome</keyword>
<dbReference type="PANTHER" id="PTHR12015:SF183">
    <property type="entry name" value="C-C MOTIF CHEMOKINE 3"/>
    <property type="match status" value="1"/>
</dbReference>
<evidence type="ECO:0000256" key="1">
    <source>
        <dbReference type="ARBA" id="ARBA00004613"/>
    </source>
</evidence>
<proteinExistence type="inferred from homology"/>
<dbReference type="SUPFAM" id="SSF54117">
    <property type="entry name" value="Interleukin 8-like chemokines"/>
    <property type="match status" value="1"/>
</dbReference>
<dbReference type="GO" id="GO:0006955">
    <property type="term" value="P:immune response"/>
    <property type="evidence" value="ECO:0007669"/>
    <property type="project" value="InterPro"/>
</dbReference>
<comment type="similarity">
    <text evidence="2">Belongs to the intercrine beta (chemokine CC) family.</text>
</comment>
<dbReference type="Proteomes" id="UP000314982">
    <property type="component" value="Unassembled WGS sequence"/>
</dbReference>
<keyword evidence="5 6" id="KW-0732">Signal</keyword>
<dbReference type="STRING" id="62062.ENSHHUP00000022186"/>
<dbReference type="GeneTree" id="ENSGT01010000222687"/>